<dbReference type="InterPro" id="IPR004821">
    <property type="entry name" value="Cyt_trans-like"/>
</dbReference>
<keyword evidence="3" id="KW-0444">Lipid biosynthesis</keyword>
<evidence type="ECO:0000256" key="1">
    <source>
        <dbReference type="ARBA" id="ARBA00005189"/>
    </source>
</evidence>
<evidence type="ECO:0000256" key="9">
    <source>
        <dbReference type="ARBA" id="ARBA00024191"/>
    </source>
</evidence>
<feature type="domain" description="Cytidyltransferase-like" evidence="12">
    <location>
        <begin position="14"/>
        <end position="133"/>
    </location>
</feature>
<dbReference type="GO" id="GO:0005737">
    <property type="term" value="C:cytoplasm"/>
    <property type="evidence" value="ECO:0007669"/>
    <property type="project" value="TreeGrafter"/>
</dbReference>
<comment type="pathway">
    <text evidence="9">Phospholipid metabolism; phosphatidylethanolamine biosynthesis; phosphatidylethanolamine from ethanolamine: step 2/3.</text>
</comment>
<reference evidence="13 14" key="1">
    <citation type="journal article" date="2014" name="Int. J. Syst. Evol. Microbiol.">
        <title>Complete genome sequence of Corynebacterium casei LMG S-19264T (=DSM 44701T), isolated from a smear-ripened cheese.</title>
        <authorList>
            <consortium name="US DOE Joint Genome Institute (JGI-PGF)"/>
            <person name="Walter F."/>
            <person name="Albersmeier A."/>
            <person name="Kalinowski J."/>
            <person name="Ruckert C."/>
        </authorList>
    </citation>
    <scope>NUCLEOTIDE SEQUENCE [LARGE SCALE GENOMIC DNA]</scope>
    <source>
        <strain evidence="13 14">JCM 4255</strain>
    </source>
</reference>
<comment type="pathway">
    <text evidence="1">Lipid metabolism.</text>
</comment>
<dbReference type="PANTHER" id="PTHR45780:SF2">
    <property type="entry name" value="ETHANOLAMINE-PHOSPHATE CYTIDYLYLTRANSFERASE"/>
    <property type="match status" value="1"/>
</dbReference>
<keyword evidence="6" id="KW-0443">Lipid metabolism</keyword>
<gene>
    <name evidence="13" type="ORF">GCM10017668_00560</name>
</gene>
<dbReference type="Gene3D" id="3.40.50.620">
    <property type="entry name" value="HUPs"/>
    <property type="match status" value="1"/>
</dbReference>
<keyword evidence="4" id="KW-0808">Transferase</keyword>
<keyword evidence="7" id="KW-0594">Phospholipid biosynthesis</keyword>
<dbReference type="GO" id="GO:0006646">
    <property type="term" value="P:phosphatidylethanolamine biosynthetic process"/>
    <property type="evidence" value="ECO:0007669"/>
    <property type="project" value="UniProtKB-UniPathway"/>
</dbReference>
<dbReference type="AlphaFoldDB" id="A0A7G1N594"/>
<proteinExistence type="inferred from homology"/>
<evidence type="ECO:0000256" key="11">
    <source>
        <dbReference type="ARBA" id="ARBA00031473"/>
    </source>
</evidence>
<dbReference type="RefSeq" id="WP_190895808.1">
    <property type="nucleotide sequence ID" value="NZ_AP023439.1"/>
</dbReference>
<sequence>MAERGNVYVDMVGDLFHPGHVALLRAARDFGERLIVGVLSDEVVAGYKRRPIMTLAERVAVIEACRYVDVVLPDAPYRVTNEFLERHGIDVVVHGDDLTADSVEEVFGPVAAAGKLQLVRYTAGVSTTDLIQRCRAAAASCGDKATS</sequence>
<evidence type="ECO:0000256" key="4">
    <source>
        <dbReference type="ARBA" id="ARBA00022679"/>
    </source>
</evidence>
<evidence type="ECO:0000256" key="10">
    <source>
        <dbReference type="ARBA" id="ARBA00024221"/>
    </source>
</evidence>
<evidence type="ECO:0000256" key="8">
    <source>
        <dbReference type="ARBA" id="ARBA00023264"/>
    </source>
</evidence>
<dbReference type="Proteomes" id="UP000516373">
    <property type="component" value="Chromosome"/>
</dbReference>
<evidence type="ECO:0000256" key="7">
    <source>
        <dbReference type="ARBA" id="ARBA00023209"/>
    </source>
</evidence>
<accession>A0A7G1N594</accession>
<dbReference type="SUPFAM" id="SSF52374">
    <property type="entry name" value="Nucleotidylyl transferase"/>
    <property type="match status" value="1"/>
</dbReference>
<evidence type="ECO:0000256" key="5">
    <source>
        <dbReference type="ARBA" id="ARBA00022695"/>
    </source>
</evidence>
<dbReference type="InterPro" id="IPR014729">
    <property type="entry name" value="Rossmann-like_a/b/a_fold"/>
</dbReference>
<evidence type="ECO:0000313" key="14">
    <source>
        <dbReference type="Proteomes" id="UP000516373"/>
    </source>
</evidence>
<comment type="similarity">
    <text evidence="2">Belongs to the cytidylyltransferase family.</text>
</comment>
<organism evidence="13 14">
    <name type="scientific">Streptomyces tuirus</name>
    <dbReference type="NCBI Taxonomy" id="68278"/>
    <lineage>
        <taxon>Bacteria</taxon>
        <taxon>Bacillati</taxon>
        <taxon>Actinomycetota</taxon>
        <taxon>Actinomycetes</taxon>
        <taxon>Kitasatosporales</taxon>
        <taxon>Streptomycetaceae</taxon>
        <taxon>Streptomyces</taxon>
    </lineage>
</organism>
<evidence type="ECO:0000259" key="12">
    <source>
        <dbReference type="Pfam" id="PF01467"/>
    </source>
</evidence>
<dbReference type="UniPathway" id="UPA00558">
    <property type="reaction ID" value="UER00742"/>
</dbReference>
<evidence type="ECO:0000256" key="3">
    <source>
        <dbReference type="ARBA" id="ARBA00022516"/>
    </source>
</evidence>
<dbReference type="PANTHER" id="PTHR45780">
    <property type="entry name" value="ETHANOLAMINE-PHOSPHATE CYTIDYLYLTRANSFERASE"/>
    <property type="match status" value="1"/>
</dbReference>
<evidence type="ECO:0000313" key="13">
    <source>
        <dbReference type="EMBL" id="BCL18213.1"/>
    </source>
</evidence>
<dbReference type="Pfam" id="PF01467">
    <property type="entry name" value="CTP_transf_like"/>
    <property type="match status" value="1"/>
</dbReference>
<dbReference type="EC" id="2.7.7.14" evidence="10"/>
<dbReference type="KEGG" id="stui:GCM10017668_00560"/>
<dbReference type="InterPro" id="IPR044608">
    <property type="entry name" value="Ect1/PCYT2"/>
</dbReference>
<dbReference type="NCBIfam" id="TIGR00125">
    <property type="entry name" value="cyt_tran_rel"/>
    <property type="match status" value="1"/>
</dbReference>
<name>A0A7G1N594_9ACTN</name>
<evidence type="ECO:0000256" key="2">
    <source>
        <dbReference type="ARBA" id="ARBA00010101"/>
    </source>
</evidence>
<protein>
    <recommendedName>
        <fullName evidence="10">ethanolamine-phosphate cytidylyltransferase</fullName>
        <ecNumber evidence="10">2.7.7.14</ecNumber>
    </recommendedName>
    <alternativeName>
        <fullName evidence="11">CTP:phosphoethanolamine cytidylyltransferase</fullName>
    </alternativeName>
</protein>
<keyword evidence="5" id="KW-0548">Nucleotidyltransferase</keyword>
<dbReference type="EMBL" id="AP023439">
    <property type="protein sequence ID" value="BCL18213.1"/>
    <property type="molecule type" value="Genomic_DNA"/>
</dbReference>
<keyword evidence="8" id="KW-1208">Phospholipid metabolism</keyword>
<evidence type="ECO:0000256" key="6">
    <source>
        <dbReference type="ARBA" id="ARBA00023098"/>
    </source>
</evidence>
<dbReference type="GO" id="GO:0004306">
    <property type="term" value="F:ethanolamine-phosphate cytidylyltransferase activity"/>
    <property type="evidence" value="ECO:0007669"/>
    <property type="project" value="UniProtKB-EC"/>
</dbReference>